<dbReference type="NCBIfam" id="TIGR00762">
    <property type="entry name" value="DegV"/>
    <property type="match status" value="1"/>
</dbReference>
<sequence>MEKIAIATDSNSGITQAGAKELGIRVLPMPFYINGELYYEDITLTQEEFYQRLAENADISTSQPAPADVTGLWEELLETYDKVVYIPMSSGLSSSCETAMGLARDYEGKVYVVDNQRISITQRQAVLDAMEMRDGGLDAQKIVDILMREKLESSIYITVDTLKYLKKGGRITPAAAAIGTVLNLKPVLQIQGEKLDAFAKARGIKSAKKTMLDAMERDIRERFAGKQVHLAAAYTCGEEEAGEWKREIEER</sequence>
<dbReference type="InterPro" id="IPR043168">
    <property type="entry name" value="DegV_C"/>
</dbReference>
<reference evidence="2" key="2">
    <citation type="submission" date="2021-04" db="EMBL/GenBank/DDBJ databases">
        <authorList>
            <person name="Gilroy R."/>
        </authorList>
    </citation>
    <scope>NUCLEOTIDE SEQUENCE</scope>
    <source>
        <strain evidence="2">ChiSxjej1B13-11762</strain>
    </source>
</reference>
<evidence type="ECO:0000256" key="1">
    <source>
        <dbReference type="ARBA" id="ARBA00023121"/>
    </source>
</evidence>
<organism evidence="2 3">
    <name type="scientific">Candidatus Dorea gallistercoris</name>
    <dbReference type="NCBI Taxonomy" id="2838542"/>
    <lineage>
        <taxon>Bacteria</taxon>
        <taxon>Bacillati</taxon>
        <taxon>Bacillota</taxon>
        <taxon>Clostridia</taxon>
        <taxon>Lachnospirales</taxon>
        <taxon>Lachnospiraceae</taxon>
        <taxon>Dorea</taxon>
    </lineage>
</organism>
<gene>
    <name evidence="2" type="ORF">H9873_02620</name>
</gene>
<protein>
    <submittedName>
        <fullName evidence="2">DegV family protein</fullName>
    </submittedName>
</protein>
<dbReference type="GO" id="GO:0008289">
    <property type="term" value="F:lipid binding"/>
    <property type="evidence" value="ECO:0007669"/>
    <property type="project" value="UniProtKB-KW"/>
</dbReference>
<reference evidence="2" key="1">
    <citation type="journal article" date="2021" name="PeerJ">
        <title>Extensive microbial diversity within the chicken gut microbiome revealed by metagenomics and culture.</title>
        <authorList>
            <person name="Gilroy R."/>
            <person name="Ravi A."/>
            <person name="Getino M."/>
            <person name="Pursley I."/>
            <person name="Horton D.L."/>
            <person name="Alikhan N.F."/>
            <person name="Baker D."/>
            <person name="Gharbi K."/>
            <person name="Hall N."/>
            <person name="Watson M."/>
            <person name="Adriaenssens E.M."/>
            <person name="Foster-Nyarko E."/>
            <person name="Jarju S."/>
            <person name="Secka A."/>
            <person name="Antonio M."/>
            <person name="Oren A."/>
            <person name="Chaudhuri R.R."/>
            <person name="La Ragione R."/>
            <person name="Hildebrand F."/>
            <person name="Pallen M.J."/>
        </authorList>
    </citation>
    <scope>NUCLEOTIDE SEQUENCE</scope>
    <source>
        <strain evidence="2">ChiSxjej1B13-11762</strain>
    </source>
</reference>
<feature type="non-terminal residue" evidence="2">
    <location>
        <position position="251"/>
    </location>
</feature>
<proteinExistence type="predicted"/>
<dbReference type="Gene3D" id="3.30.1180.10">
    <property type="match status" value="1"/>
</dbReference>
<dbReference type="PANTHER" id="PTHR33434">
    <property type="entry name" value="DEGV DOMAIN-CONTAINING PROTEIN DR_1986-RELATED"/>
    <property type="match status" value="1"/>
</dbReference>
<dbReference type="InterPro" id="IPR050270">
    <property type="entry name" value="DegV_domain_contain"/>
</dbReference>
<dbReference type="SUPFAM" id="SSF82549">
    <property type="entry name" value="DAK1/DegV-like"/>
    <property type="match status" value="1"/>
</dbReference>
<dbReference type="Gene3D" id="3.40.50.10170">
    <property type="match status" value="1"/>
</dbReference>
<evidence type="ECO:0000313" key="3">
    <source>
        <dbReference type="Proteomes" id="UP000824263"/>
    </source>
</evidence>
<dbReference type="InterPro" id="IPR003797">
    <property type="entry name" value="DegV"/>
</dbReference>
<dbReference type="EMBL" id="DXGF01000046">
    <property type="protein sequence ID" value="HIW83200.1"/>
    <property type="molecule type" value="Genomic_DNA"/>
</dbReference>
<evidence type="ECO:0000313" key="2">
    <source>
        <dbReference type="EMBL" id="HIW83200.1"/>
    </source>
</evidence>
<dbReference type="Pfam" id="PF02645">
    <property type="entry name" value="DegV"/>
    <property type="match status" value="1"/>
</dbReference>
<dbReference type="AlphaFoldDB" id="A0A9D1R909"/>
<keyword evidence="1" id="KW-0446">Lipid-binding</keyword>
<comment type="caution">
    <text evidence="2">The sequence shown here is derived from an EMBL/GenBank/DDBJ whole genome shotgun (WGS) entry which is preliminary data.</text>
</comment>
<name>A0A9D1R909_9FIRM</name>
<dbReference type="PANTHER" id="PTHR33434:SF2">
    <property type="entry name" value="FATTY ACID-BINDING PROTEIN TM_1468"/>
    <property type="match status" value="1"/>
</dbReference>
<accession>A0A9D1R909</accession>
<dbReference type="PROSITE" id="PS51482">
    <property type="entry name" value="DEGV"/>
    <property type="match status" value="1"/>
</dbReference>
<dbReference type="Proteomes" id="UP000824263">
    <property type="component" value="Unassembled WGS sequence"/>
</dbReference>